<feature type="chain" id="PRO_5047280903" evidence="1">
    <location>
        <begin position="22"/>
        <end position="802"/>
    </location>
</feature>
<evidence type="ECO:0000313" key="2">
    <source>
        <dbReference type="EMBL" id="CAK9070120.1"/>
    </source>
</evidence>
<reference evidence="2 3" key="1">
    <citation type="submission" date="2024-02" db="EMBL/GenBank/DDBJ databases">
        <authorList>
            <person name="Chen Y."/>
            <person name="Shah S."/>
            <person name="Dougan E. K."/>
            <person name="Thang M."/>
            <person name="Chan C."/>
        </authorList>
    </citation>
    <scope>NUCLEOTIDE SEQUENCE [LARGE SCALE GENOMIC DNA]</scope>
</reference>
<accession>A0ABP0P260</accession>
<name>A0ABP0P260_9DINO</name>
<sequence>MHGPRLMEAYMLALLLAHAAGFENLRGERLLQETNDTASVTLEPVCAPKPAVFFVDQKPMCQPCARITIDDLEKRCMFNTSQCDMVGPGESCVIDCAAPYVRVGPTTMGQCPGGNSIKDRLLLWREPNCTCPEPDAQQGYVKDSNGEWRCAQGFAGMPRVVCQALPGCGGVLSNWEGCDKLVPCAMPSVDNCRFDVSRCTQVPPGGSCEIHCQAPLTGNHTVAVCKDLNTNPLQELDYFPLTCLLESCPDPSPWPAGYNKTPEGKWVCANGYNGTARNRCELGDTWTADCSAAAALAGCREVVPCLAPSLTGLDRCTYDVSACTSVAPGDFCEVHCRSPFAGSKTEAYCPHGNTDPAGLAWTRPPCGLDSCDEPGTVPAGYRRQGTDGWECAQSYTGFAEKVCETTESCEIRAVLQGCLQLVPCEAEQSDCRFDFIDCISVQPNAQCQVRCKAQNGFAGSATTATCLQGNTDVNGLVWTPPVCQISSCDDPPEGNGYVKSDFGWECADGYSGRVNKTCVWMEDECVAVPLLSGCIMEQPCRLPDLGAVPCMYDVSDCTSVPPGQVCSIRCKLPYLGPSADFACPVANTDANQMLQGSLPLCGCGEPTPLPPGYNVTQDQFDNNKITYSCAQGYGGYALKICQPGPACTVDPLMTGCAIPLTCEAIWMDTGSGEGIARGEIHLGPALVGASVNEGNVTDYEVFWADSCEERMGAEALGRVPKADGGEACCRSDAYSVPINGRPPSGATGWVVYSILNFSGRAPVGVFVPLNQTSLNQAIIGSSAHFSRPVWMLLCLVVARIVS</sequence>
<comment type="caution">
    <text evidence="2">The sequence shown here is derived from an EMBL/GenBank/DDBJ whole genome shotgun (WGS) entry which is preliminary data.</text>
</comment>
<gene>
    <name evidence="2" type="ORF">SCF082_LOCUS34962</name>
</gene>
<keyword evidence="3" id="KW-1185">Reference proteome</keyword>
<organism evidence="2 3">
    <name type="scientific">Durusdinium trenchii</name>
    <dbReference type="NCBI Taxonomy" id="1381693"/>
    <lineage>
        <taxon>Eukaryota</taxon>
        <taxon>Sar</taxon>
        <taxon>Alveolata</taxon>
        <taxon>Dinophyceae</taxon>
        <taxon>Suessiales</taxon>
        <taxon>Symbiodiniaceae</taxon>
        <taxon>Durusdinium</taxon>
    </lineage>
</organism>
<evidence type="ECO:0000313" key="3">
    <source>
        <dbReference type="Proteomes" id="UP001642464"/>
    </source>
</evidence>
<dbReference type="EMBL" id="CAXAMM010032669">
    <property type="protein sequence ID" value="CAK9070120.1"/>
    <property type="molecule type" value="Genomic_DNA"/>
</dbReference>
<evidence type="ECO:0000256" key="1">
    <source>
        <dbReference type="SAM" id="SignalP"/>
    </source>
</evidence>
<proteinExistence type="predicted"/>
<dbReference type="Proteomes" id="UP001642464">
    <property type="component" value="Unassembled WGS sequence"/>
</dbReference>
<keyword evidence="1" id="KW-0732">Signal</keyword>
<protein>
    <submittedName>
        <fullName evidence="2">Uncharacterized protein</fullName>
    </submittedName>
</protein>
<feature type="signal peptide" evidence="1">
    <location>
        <begin position="1"/>
        <end position="21"/>
    </location>
</feature>